<reference evidence="3" key="2">
    <citation type="submission" date="2015-01" db="EMBL/GenBank/DDBJ databases">
        <title>Evolutionary Origins and Diversification of the Mycorrhizal Mutualists.</title>
        <authorList>
            <consortium name="DOE Joint Genome Institute"/>
            <consortium name="Mycorrhizal Genomics Consortium"/>
            <person name="Kohler A."/>
            <person name="Kuo A."/>
            <person name="Nagy L.G."/>
            <person name="Floudas D."/>
            <person name="Copeland A."/>
            <person name="Barry K.W."/>
            <person name="Cichocki N."/>
            <person name="Veneault-Fourrey C."/>
            <person name="LaButti K."/>
            <person name="Lindquist E.A."/>
            <person name="Lipzen A."/>
            <person name="Lundell T."/>
            <person name="Morin E."/>
            <person name="Murat C."/>
            <person name="Riley R."/>
            <person name="Ohm R."/>
            <person name="Sun H."/>
            <person name="Tunlid A."/>
            <person name="Henrissat B."/>
            <person name="Grigoriev I.V."/>
            <person name="Hibbett D.S."/>
            <person name="Martin F."/>
        </authorList>
    </citation>
    <scope>NUCLEOTIDE SEQUENCE [LARGE SCALE GENOMIC DNA]</scope>
    <source>
        <strain evidence="3">Foug A</strain>
    </source>
</reference>
<organism evidence="2 3">
    <name type="scientific">Scleroderma citrinum Foug A</name>
    <dbReference type="NCBI Taxonomy" id="1036808"/>
    <lineage>
        <taxon>Eukaryota</taxon>
        <taxon>Fungi</taxon>
        <taxon>Dikarya</taxon>
        <taxon>Basidiomycota</taxon>
        <taxon>Agaricomycotina</taxon>
        <taxon>Agaricomycetes</taxon>
        <taxon>Agaricomycetidae</taxon>
        <taxon>Boletales</taxon>
        <taxon>Sclerodermatineae</taxon>
        <taxon>Sclerodermataceae</taxon>
        <taxon>Scleroderma</taxon>
    </lineage>
</organism>
<keyword evidence="3" id="KW-1185">Reference proteome</keyword>
<dbReference type="AlphaFoldDB" id="A0A0C3E102"/>
<reference evidence="2 3" key="1">
    <citation type="submission" date="2014-04" db="EMBL/GenBank/DDBJ databases">
        <authorList>
            <consortium name="DOE Joint Genome Institute"/>
            <person name="Kuo A."/>
            <person name="Kohler A."/>
            <person name="Nagy L.G."/>
            <person name="Floudas D."/>
            <person name="Copeland A."/>
            <person name="Barry K.W."/>
            <person name="Cichocki N."/>
            <person name="Veneault-Fourrey C."/>
            <person name="LaButti K."/>
            <person name="Lindquist E.A."/>
            <person name="Lipzen A."/>
            <person name="Lundell T."/>
            <person name="Morin E."/>
            <person name="Murat C."/>
            <person name="Sun H."/>
            <person name="Tunlid A."/>
            <person name="Henrissat B."/>
            <person name="Grigoriev I.V."/>
            <person name="Hibbett D.S."/>
            <person name="Martin F."/>
            <person name="Nordberg H.P."/>
            <person name="Cantor M.N."/>
            <person name="Hua S.X."/>
        </authorList>
    </citation>
    <scope>NUCLEOTIDE SEQUENCE [LARGE SCALE GENOMIC DNA]</scope>
    <source>
        <strain evidence="2 3">Foug A</strain>
    </source>
</reference>
<name>A0A0C3E102_9AGAM</name>
<evidence type="ECO:0000313" key="3">
    <source>
        <dbReference type="Proteomes" id="UP000053989"/>
    </source>
</evidence>
<dbReference type="OrthoDB" id="432234at2759"/>
<proteinExistence type="predicted"/>
<feature type="compositionally biased region" description="Basic and acidic residues" evidence="1">
    <location>
        <begin position="55"/>
        <end position="69"/>
    </location>
</feature>
<gene>
    <name evidence="2" type="ORF">SCLCIDRAFT_21947</name>
</gene>
<dbReference type="EMBL" id="KN822017">
    <property type="protein sequence ID" value="KIM66470.1"/>
    <property type="molecule type" value="Genomic_DNA"/>
</dbReference>
<accession>A0A0C3E102</accession>
<dbReference type="STRING" id="1036808.A0A0C3E102"/>
<dbReference type="HOGENOM" id="CLU_704298_0_0_1"/>
<dbReference type="InParanoid" id="A0A0C3E102"/>
<sequence>MVEIEDPWGRLTCQQVYDCLPPDALPPSLCMWAHMRMAIQRLPVDLQVHIRDVAAAKDKSRKEKKRQGDQKAQAKWRATQHVKRDAEHATVMAQAEGMFRLAQTPGEYLSLPTDAENEECVAAFIDRTSNNALSRSICVVCARELMLGEGQAENVLDLPNVQQLLQPKYEQCGQQLWEEDETVAVKEREGYVMEDLPNADNSNSCANEVVLPDDEMAVDSKDIDHPGSNVIPIHVLGIMDTDLTRVSTSELMSYVLANLFDTSHAIRHSMSAINDFGENANLTGALNPLAATFPILFPYGIGGIEAERPIKVSLRDHTRWALQFYDQRFATHHSFLFVAFALIQKREAMRSARLQMRRKDLERDALVLSSIMLNDLKQAEAEERRKETISNA</sequence>
<feature type="region of interest" description="Disordered" evidence="1">
    <location>
        <begin position="55"/>
        <end position="85"/>
    </location>
</feature>
<protein>
    <submittedName>
        <fullName evidence="2">Uncharacterized protein</fullName>
    </submittedName>
</protein>
<evidence type="ECO:0000313" key="2">
    <source>
        <dbReference type="EMBL" id="KIM66470.1"/>
    </source>
</evidence>
<dbReference type="Proteomes" id="UP000053989">
    <property type="component" value="Unassembled WGS sequence"/>
</dbReference>
<evidence type="ECO:0000256" key="1">
    <source>
        <dbReference type="SAM" id="MobiDB-lite"/>
    </source>
</evidence>